<dbReference type="Proteomes" id="UP000653644">
    <property type="component" value="Unassembled WGS sequence"/>
</dbReference>
<evidence type="ECO:0000256" key="1">
    <source>
        <dbReference type="SAM" id="MobiDB-lite"/>
    </source>
</evidence>
<feature type="compositionally biased region" description="Basic and acidic residues" evidence="1">
    <location>
        <begin position="1"/>
        <end position="17"/>
    </location>
</feature>
<organism evidence="2 3">
    <name type="scientific">Streptomyces canarius</name>
    <dbReference type="NCBI Taxonomy" id="285453"/>
    <lineage>
        <taxon>Bacteria</taxon>
        <taxon>Bacillati</taxon>
        <taxon>Actinomycetota</taxon>
        <taxon>Actinomycetes</taxon>
        <taxon>Kitasatosporales</taxon>
        <taxon>Streptomycetaceae</taxon>
        <taxon>Streptomyces</taxon>
    </lineage>
</organism>
<keyword evidence="3" id="KW-1185">Reference proteome</keyword>
<proteinExistence type="predicted"/>
<feature type="compositionally biased region" description="Low complexity" evidence="1">
    <location>
        <begin position="50"/>
        <end position="63"/>
    </location>
</feature>
<evidence type="ECO:0000313" key="3">
    <source>
        <dbReference type="Proteomes" id="UP000653644"/>
    </source>
</evidence>
<sequence length="120" mass="12435">MKAIRGESSKPATEKYRGTWSPACRAARTAPSAIMSLAQTTAVQPRSMRAPAAAPAAGPVAAPEDARAGRGLDRFVAALRDADTDALRAALRRWKAAADPVTAAGTERRLLLAELGAGVL</sequence>
<feature type="region of interest" description="Disordered" evidence="1">
    <location>
        <begin position="1"/>
        <end position="22"/>
    </location>
</feature>
<accession>A0ABQ3D801</accession>
<name>A0ABQ3D801_9ACTN</name>
<dbReference type="EMBL" id="BMVN01000044">
    <property type="protein sequence ID" value="GHA61427.1"/>
    <property type="molecule type" value="Genomic_DNA"/>
</dbReference>
<feature type="region of interest" description="Disordered" evidence="1">
    <location>
        <begin position="42"/>
        <end position="65"/>
    </location>
</feature>
<comment type="caution">
    <text evidence="2">The sequence shown here is derived from an EMBL/GenBank/DDBJ whole genome shotgun (WGS) entry which is preliminary data.</text>
</comment>
<protein>
    <submittedName>
        <fullName evidence="2">Uncharacterized protein</fullName>
    </submittedName>
</protein>
<reference evidence="3" key="1">
    <citation type="journal article" date="2019" name="Int. J. Syst. Evol. Microbiol.">
        <title>The Global Catalogue of Microorganisms (GCM) 10K type strain sequencing project: providing services to taxonomists for standard genome sequencing and annotation.</title>
        <authorList>
            <consortium name="The Broad Institute Genomics Platform"/>
            <consortium name="The Broad Institute Genome Sequencing Center for Infectious Disease"/>
            <person name="Wu L."/>
            <person name="Ma J."/>
        </authorList>
    </citation>
    <scope>NUCLEOTIDE SEQUENCE [LARGE SCALE GENOMIC DNA]</scope>
    <source>
        <strain evidence="3">JCM 4733</strain>
    </source>
</reference>
<evidence type="ECO:0000313" key="2">
    <source>
        <dbReference type="EMBL" id="GHA61427.1"/>
    </source>
</evidence>
<gene>
    <name evidence="2" type="ORF">GCM10010345_76990</name>
</gene>